<keyword evidence="1" id="KW-1185">Reference proteome</keyword>
<dbReference type="AlphaFoldDB" id="A0A915I1I0"/>
<dbReference type="Proteomes" id="UP000887565">
    <property type="component" value="Unplaced"/>
</dbReference>
<evidence type="ECO:0000313" key="1">
    <source>
        <dbReference type="Proteomes" id="UP000887565"/>
    </source>
</evidence>
<evidence type="ECO:0000313" key="2">
    <source>
        <dbReference type="WBParaSite" id="nRc.2.0.1.t07679-RA"/>
    </source>
</evidence>
<reference evidence="2" key="1">
    <citation type="submission" date="2022-11" db="UniProtKB">
        <authorList>
            <consortium name="WormBaseParasite"/>
        </authorList>
    </citation>
    <scope>IDENTIFICATION</scope>
</reference>
<dbReference type="WBParaSite" id="nRc.2.0.1.t07679-RA">
    <property type="protein sequence ID" value="nRc.2.0.1.t07679-RA"/>
    <property type="gene ID" value="nRc.2.0.1.g07679"/>
</dbReference>
<proteinExistence type="predicted"/>
<accession>A0A915I1I0</accession>
<organism evidence="1 2">
    <name type="scientific">Romanomermis culicivorax</name>
    <name type="common">Nematode worm</name>
    <dbReference type="NCBI Taxonomy" id="13658"/>
    <lineage>
        <taxon>Eukaryota</taxon>
        <taxon>Metazoa</taxon>
        <taxon>Ecdysozoa</taxon>
        <taxon>Nematoda</taxon>
        <taxon>Enoplea</taxon>
        <taxon>Dorylaimia</taxon>
        <taxon>Mermithida</taxon>
        <taxon>Mermithoidea</taxon>
        <taxon>Mermithidae</taxon>
        <taxon>Romanomermis</taxon>
    </lineage>
</organism>
<sequence>MADNRDQEEGEQSLICLDKIGLGDNKQQAHNINGKRGFQKHSSGNFDLLSKTHALMQSSNFCIFRFVAEERGQ</sequence>
<name>A0A915I1I0_ROMCU</name>
<protein>
    <submittedName>
        <fullName evidence="2">Uncharacterized protein</fullName>
    </submittedName>
</protein>